<dbReference type="GO" id="GO:0005886">
    <property type="term" value="C:plasma membrane"/>
    <property type="evidence" value="ECO:0007669"/>
    <property type="project" value="TreeGrafter"/>
</dbReference>
<feature type="compositionally biased region" description="Basic and acidic residues" evidence="6">
    <location>
        <begin position="369"/>
        <end position="389"/>
    </location>
</feature>
<keyword evidence="3 7" id="KW-0812">Transmembrane</keyword>
<dbReference type="PANTHER" id="PTHR10783:SF103">
    <property type="entry name" value="SOLUTE CARRIER FAMILY 53 MEMBER 1"/>
    <property type="match status" value="1"/>
</dbReference>
<keyword evidence="5 7" id="KW-0472">Membrane</keyword>
<evidence type="ECO:0000256" key="5">
    <source>
        <dbReference type="ARBA" id="ARBA00023136"/>
    </source>
</evidence>
<name>A0A167XGL4_9EURO</name>
<comment type="subcellular location">
    <subcellularLocation>
        <location evidence="1">Membrane</location>
        <topology evidence="1">Multi-pass membrane protein</topology>
    </subcellularLocation>
</comment>
<dbReference type="GO" id="GO:0005794">
    <property type="term" value="C:Golgi apparatus"/>
    <property type="evidence" value="ECO:0007669"/>
    <property type="project" value="TreeGrafter"/>
</dbReference>
<proteinExistence type="inferred from homology"/>
<dbReference type="EMBL" id="AZGZ01000018">
    <property type="protein sequence ID" value="KZZ90067.1"/>
    <property type="molecule type" value="Genomic_DNA"/>
</dbReference>
<feature type="domain" description="SPX" evidence="8">
    <location>
        <begin position="1"/>
        <end position="449"/>
    </location>
</feature>
<dbReference type="GO" id="GO:0016036">
    <property type="term" value="P:cellular response to phosphate starvation"/>
    <property type="evidence" value="ECO:0007669"/>
    <property type="project" value="TreeGrafter"/>
</dbReference>
<feature type="transmembrane region" description="Helical" evidence="7">
    <location>
        <begin position="542"/>
        <end position="562"/>
    </location>
</feature>
<evidence type="ECO:0000256" key="7">
    <source>
        <dbReference type="SAM" id="Phobius"/>
    </source>
</evidence>
<comment type="similarity">
    <text evidence="2">Belongs to the SYG1 (TC 2.A.94) family.</text>
</comment>
<evidence type="ECO:0000256" key="6">
    <source>
        <dbReference type="SAM" id="MobiDB-lite"/>
    </source>
</evidence>
<dbReference type="Proteomes" id="UP000242877">
    <property type="component" value="Unassembled WGS sequence"/>
</dbReference>
<dbReference type="AlphaFoldDB" id="A0A167XGL4"/>
<evidence type="ECO:0000256" key="1">
    <source>
        <dbReference type="ARBA" id="ARBA00004141"/>
    </source>
</evidence>
<protein>
    <submittedName>
        <fullName evidence="9">EXS family protein</fullName>
    </submittedName>
</protein>
<dbReference type="GO" id="GO:0000822">
    <property type="term" value="F:inositol hexakisphosphate binding"/>
    <property type="evidence" value="ECO:0007669"/>
    <property type="project" value="TreeGrafter"/>
</dbReference>
<feature type="compositionally biased region" description="Low complexity" evidence="6">
    <location>
        <begin position="48"/>
        <end position="84"/>
    </location>
</feature>
<sequence>MFHPTFHFASQNADLSFQQLGKKKVKAIAKALRALEVTSYPSSRIPASNNSPRLSNPNLSSNSNISPRQTSQEHQQQQQQQQDQFPGNGPYEDTLSCLPIGIPERTPLCSPATNPRPGSYGSIIASPPDERDEYLENLQLPDPAITPDPSETARDWKSPAQLTPAEAKRGSVANSHGIGRAQKGQAAHGGGVNSRESGHSRSMLPSWTPNFRGTPNRDSVRRGSMNRLQRAFSHADRDQNTSNEASVSEAYKEFEAKELDFVSFLDSELSKIEEFYKQKEVEFTERLHSLRDQLHLLRDMRIDELRRKRSPAASSSRAMEEDGFTTDASGDKKKDSTWKKKFSPHHLRNQSSFTAATPVQPRAMSISSAREDNQHPFEQRQQRRDFARKVEQDIPYRTAKRRLKMALVEFYRGLELLKSYVELNHKAFRKINKKYDKVTHARPTLRYLTENVNHAWFVQSEVLDTYINTVEDLYSRYFEKGNRKVAVNKLRGKLQRTQDYSPSTFRNGFWFAAGFVLGVQGVVSAGQHLYHHDPVVRVQTSYLLQLYAGYLLILMHFLLFCLDCRIWTRTKINYIFVFEYDTRNVLDWRQLSEVNKFNIYQV</sequence>
<evidence type="ECO:0000259" key="8">
    <source>
        <dbReference type="PROSITE" id="PS51382"/>
    </source>
</evidence>
<feature type="compositionally biased region" description="Basic and acidic residues" evidence="6">
    <location>
        <begin position="329"/>
        <end position="338"/>
    </location>
</feature>
<dbReference type="VEuPathDB" id="FungiDB:AAP_04017"/>
<evidence type="ECO:0000313" key="9">
    <source>
        <dbReference type="EMBL" id="KZZ90067.1"/>
    </source>
</evidence>
<feature type="region of interest" description="Disordered" evidence="6">
    <location>
        <begin position="41"/>
        <end position="128"/>
    </location>
</feature>
<evidence type="ECO:0000256" key="3">
    <source>
        <dbReference type="ARBA" id="ARBA00022692"/>
    </source>
</evidence>
<keyword evidence="4 7" id="KW-1133">Transmembrane helix</keyword>
<dbReference type="PROSITE" id="PS51382">
    <property type="entry name" value="SPX"/>
    <property type="match status" value="1"/>
</dbReference>
<evidence type="ECO:0000313" key="10">
    <source>
        <dbReference type="Proteomes" id="UP000242877"/>
    </source>
</evidence>
<dbReference type="Pfam" id="PF03124">
    <property type="entry name" value="EXS"/>
    <property type="match status" value="1"/>
</dbReference>
<feature type="region of interest" description="Disordered" evidence="6">
    <location>
        <begin position="357"/>
        <end position="389"/>
    </location>
</feature>
<evidence type="ECO:0000256" key="4">
    <source>
        <dbReference type="ARBA" id="ARBA00022989"/>
    </source>
</evidence>
<organism evidence="9 10">
    <name type="scientific">Ascosphaera apis ARSEF 7405</name>
    <dbReference type="NCBI Taxonomy" id="392613"/>
    <lineage>
        <taxon>Eukaryota</taxon>
        <taxon>Fungi</taxon>
        <taxon>Dikarya</taxon>
        <taxon>Ascomycota</taxon>
        <taxon>Pezizomycotina</taxon>
        <taxon>Eurotiomycetes</taxon>
        <taxon>Eurotiomycetidae</taxon>
        <taxon>Onygenales</taxon>
        <taxon>Ascosphaeraceae</taxon>
        <taxon>Ascosphaera</taxon>
    </lineage>
</organism>
<dbReference type="InterPro" id="IPR004331">
    <property type="entry name" value="SPX_dom"/>
</dbReference>
<gene>
    <name evidence="9" type="ORF">AAP_04017</name>
</gene>
<comment type="caution">
    <text evidence="9">The sequence shown here is derived from an EMBL/GenBank/DDBJ whole genome shotgun (WGS) entry which is preliminary data.</text>
</comment>
<feature type="region of interest" description="Disordered" evidence="6">
    <location>
        <begin position="307"/>
        <end position="342"/>
    </location>
</feature>
<dbReference type="Pfam" id="PF03105">
    <property type="entry name" value="SPX"/>
    <property type="match status" value="1"/>
</dbReference>
<dbReference type="OrthoDB" id="9970435at2759"/>
<accession>A0A167XGL4</accession>
<dbReference type="CDD" id="cd14475">
    <property type="entry name" value="SPX_SYG1_like"/>
    <property type="match status" value="1"/>
</dbReference>
<evidence type="ECO:0000256" key="2">
    <source>
        <dbReference type="ARBA" id="ARBA00009665"/>
    </source>
</evidence>
<reference evidence="9 10" key="1">
    <citation type="journal article" date="2016" name="Genome Biol. Evol.">
        <title>Divergent and convergent evolution of fungal pathogenicity.</title>
        <authorList>
            <person name="Shang Y."/>
            <person name="Xiao G."/>
            <person name="Zheng P."/>
            <person name="Cen K."/>
            <person name="Zhan S."/>
            <person name="Wang C."/>
        </authorList>
    </citation>
    <scope>NUCLEOTIDE SEQUENCE [LARGE SCALE GENOMIC DNA]</scope>
    <source>
        <strain evidence="9 10">ARSEF 7405</strain>
    </source>
</reference>
<feature type="region of interest" description="Disordered" evidence="6">
    <location>
        <begin position="140"/>
        <end position="221"/>
    </location>
</feature>
<dbReference type="PANTHER" id="PTHR10783">
    <property type="entry name" value="XENOTROPIC AND POLYTROPIC RETROVIRUS RECEPTOR 1-RELATED"/>
    <property type="match status" value="1"/>
</dbReference>
<feature type="compositionally biased region" description="Polar residues" evidence="6">
    <location>
        <begin position="203"/>
        <end position="217"/>
    </location>
</feature>
<keyword evidence="10" id="KW-1185">Reference proteome</keyword>
<dbReference type="GO" id="GO:0006817">
    <property type="term" value="P:phosphate ion transport"/>
    <property type="evidence" value="ECO:0007669"/>
    <property type="project" value="TreeGrafter"/>
</dbReference>
<dbReference type="InterPro" id="IPR004342">
    <property type="entry name" value="EXS_C"/>
</dbReference>